<evidence type="ECO:0000313" key="2">
    <source>
        <dbReference type="Proteomes" id="UP000000600"/>
    </source>
</evidence>
<gene>
    <name evidence="1" type="ORF">GSPATT00011202001</name>
</gene>
<dbReference type="GeneID" id="5028752"/>
<reference evidence="1 2" key="1">
    <citation type="journal article" date="2006" name="Nature">
        <title>Global trends of whole-genome duplications revealed by the ciliate Paramecium tetraurelia.</title>
        <authorList>
            <consortium name="Genoscope"/>
            <person name="Aury J.-M."/>
            <person name="Jaillon O."/>
            <person name="Duret L."/>
            <person name="Noel B."/>
            <person name="Jubin C."/>
            <person name="Porcel B.M."/>
            <person name="Segurens B."/>
            <person name="Daubin V."/>
            <person name="Anthouard V."/>
            <person name="Aiach N."/>
            <person name="Arnaiz O."/>
            <person name="Billaut A."/>
            <person name="Beisson J."/>
            <person name="Blanc I."/>
            <person name="Bouhouche K."/>
            <person name="Camara F."/>
            <person name="Duharcourt S."/>
            <person name="Guigo R."/>
            <person name="Gogendeau D."/>
            <person name="Katinka M."/>
            <person name="Keller A.-M."/>
            <person name="Kissmehl R."/>
            <person name="Klotz C."/>
            <person name="Koll F."/>
            <person name="Le Moue A."/>
            <person name="Lepere C."/>
            <person name="Malinsky S."/>
            <person name="Nowacki M."/>
            <person name="Nowak J.K."/>
            <person name="Plattner H."/>
            <person name="Poulain J."/>
            <person name="Ruiz F."/>
            <person name="Serrano V."/>
            <person name="Zagulski M."/>
            <person name="Dessen P."/>
            <person name="Betermier M."/>
            <person name="Weissenbach J."/>
            <person name="Scarpelli C."/>
            <person name="Schachter V."/>
            <person name="Sperling L."/>
            <person name="Meyer E."/>
            <person name="Cohen J."/>
            <person name="Wincker P."/>
        </authorList>
    </citation>
    <scope>NUCLEOTIDE SEQUENCE [LARGE SCALE GENOMIC DNA]</scope>
    <source>
        <strain evidence="1 2">Stock d4-2</strain>
    </source>
</reference>
<sequence length="119" mass="14085">MIRDQIKNKQSGQTQTSLQQYLQYLQFEIETKSIMLTFKLPNKKNKIRIKATSKDEIMRHFQNELIIYIEIYQGALFIPIFKHYNKTKVTKPIKGKQRSGACIFLVMETLDVSLPRVFK</sequence>
<dbReference type="InParanoid" id="A0CXQ3"/>
<name>A0CXQ3_PARTE</name>
<dbReference type="EMBL" id="CT868208">
    <property type="protein sequence ID" value="CAK75570.1"/>
    <property type="molecule type" value="Genomic_DNA"/>
</dbReference>
<evidence type="ECO:0000313" key="1">
    <source>
        <dbReference type="EMBL" id="CAK75570.1"/>
    </source>
</evidence>
<dbReference type="Proteomes" id="UP000000600">
    <property type="component" value="Unassembled WGS sequence"/>
</dbReference>
<proteinExistence type="predicted"/>
<organism evidence="1 2">
    <name type="scientific">Paramecium tetraurelia</name>
    <dbReference type="NCBI Taxonomy" id="5888"/>
    <lineage>
        <taxon>Eukaryota</taxon>
        <taxon>Sar</taxon>
        <taxon>Alveolata</taxon>
        <taxon>Ciliophora</taxon>
        <taxon>Intramacronucleata</taxon>
        <taxon>Oligohymenophorea</taxon>
        <taxon>Peniculida</taxon>
        <taxon>Parameciidae</taxon>
        <taxon>Paramecium</taxon>
    </lineage>
</organism>
<protein>
    <submittedName>
        <fullName evidence="1">Uncharacterized protein</fullName>
    </submittedName>
</protein>
<dbReference type="KEGG" id="ptm:GSPATT00011202001"/>
<keyword evidence="2" id="KW-1185">Reference proteome</keyword>
<dbReference type="HOGENOM" id="CLU_2066007_0_0_1"/>
<accession>A0CXQ3</accession>
<dbReference type="AlphaFoldDB" id="A0CXQ3"/>
<dbReference type="RefSeq" id="XP_001442967.1">
    <property type="nucleotide sequence ID" value="XM_001442930.1"/>
</dbReference>